<protein>
    <submittedName>
        <fullName evidence="1">Uncharacterized protein</fullName>
    </submittedName>
</protein>
<accession>A0A849C7R8</accession>
<dbReference type="EMBL" id="JABELX010000011">
    <property type="protein sequence ID" value="NNH73788.1"/>
    <property type="molecule type" value="Genomic_DNA"/>
</dbReference>
<organism evidence="1 2">
    <name type="scientific">Nocardia uniformis</name>
    <dbReference type="NCBI Taxonomy" id="53432"/>
    <lineage>
        <taxon>Bacteria</taxon>
        <taxon>Bacillati</taxon>
        <taxon>Actinomycetota</taxon>
        <taxon>Actinomycetes</taxon>
        <taxon>Mycobacteriales</taxon>
        <taxon>Nocardiaceae</taxon>
        <taxon>Nocardia</taxon>
    </lineage>
</organism>
<proteinExistence type="predicted"/>
<reference evidence="1 2" key="1">
    <citation type="submission" date="2020-05" db="EMBL/GenBank/DDBJ databases">
        <title>MicrobeNet Type strains.</title>
        <authorList>
            <person name="Nicholson A.C."/>
        </authorList>
    </citation>
    <scope>NUCLEOTIDE SEQUENCE [LARGE SCALE GENOMIC DNA]</scope>
    <source>
        <strain evidence="1 2">JCM 3224</strain>
    </source>
</reference>
<sequence>MSLDSYARHLSLQDLVPLLQEQQAAKVDVVASASSIRAHDGMVELFGVTPVVDERGVTAVDGLYRPTGAADGQIADKLGIPVRYLRRLRERERLDLYDGNVNGWLHGHTDTDLPEPDDRSFLLRLFTPPQQNQPGILRALVSDRYGIIDNLDVLTAVLEGVHAAGADTEIRACDLTDSTMHAKVYSPQMSALAPKFLANYRSAFSNPDLETERRRVAGDLDRWRPIAAREGKGYALGAEPVVFAGFRFSNDETGHHAVRLTPELVVQICGNGLTIPMFAHTHRHVGERLDAGTVSWSQDTLRKKLAVITAETRDRVAEWLSPEFFAARVEELEQTAGAPVTQPDKTLDVLAKRLGFSESERTEILSHFIAGGQLTAAGVANAVTSYSQTIPDPDRANALDDLAYQAMTLA</sequence>
<dbReference type="RefSeq" id="WP_067521894.1">
    <property type="nucleotide sequence ID" value="NZ_JABELX010000011.1"/>
</dbReference>
<dbReference type="AlphaFoldDB" id="A0A849C7R8"/>
<keyword evidence="2" id="KW-1185">Reference proteome</keyword>
<gene>
    <name evidence="1" type="ORF">HLB23_28705</name>
</gene>
<name>A0A849C7R8_9NOCA</name>
<dbReference type="Proteomes" id="UP000586827">
    <property type="component" value="Unassembled WGS sequence"/>
</dbReference>
<evidence type="ECO:0000313" key="2">
    <source>
        <dbReference type="Proteomes" id="UP000586827"/>
    </source>
</evidence>
<comment type="caution">
    <text evidence="1">The sequence shown here is derived from an EMBL/GenBank/DDBJ whole genome shotgun (WGS) entry which is preliminary data.</text>
</comment>
<evidence type="ECO:0000313" key="1">
    <source>
        <dbReference type="EMBL" id="NNH73788.1"/>
    </source>
</evidence>